<evidence type="ECO:0000256" key="6">
    <source>
        <dbReference type="ARBA" id="ARBA00023002"/>
    </source>
</evidence>
<dbReference type="PANTHER" id="PTHR42801:SF4">
    <property type="entry name" value="AHPC_TSA FAMILY PROTEIN"/>
    <property type="match status" value="1"/>
</dbReference>
<protein>
    <recommendedName>
        <fullName evidence="3">thioredoxin-dependent peroxiredoxin</fullName>
        <ecNumber evidence="3">1.11.1.24</ecNumber>
    </recommendedName>
    <alternativeName>
        <fullName evidence="9">Thioredoxin peroxidase</fullName>
    </alternativeName>
</protein>
<dbReference type="KEGG" id="dpd:Deipe_3178"/>
<evidence type="ECO:0000259" key="13">
    <source>
        <dbReference type="PROSITE" id="PS51352"/>
    </source>
</evidence>
<dbReference type="STRING" id="937777.Deipe_3178"/>
<dbReference type="GO" id="GO:0005737">
    <property type="term" value="C:cytoplasm"/>
    <property type="evidence" value="ECO:0007669"/>
    <property type="project" value="TreeGrafter"/>
</dbReference>
<dbReference type="AlphaFoldDB" id="L0A462"/>
<dbReference type="GO" id="GO:0045454">
    <property type="term" value="P:cell redox homeostasis"/>
    <property type="evidence" value="ECO:0007669"/>
    <property type="project" value="TreeGrafter"/>
</dbReference>
<comment type="similarity">
    <text evidence="10">Belongs to the peroxiredoxin family. BCP/PrxQ subfamily.</text>
</comment>
<dbReference type="RefSeq" id="WP_015236919.1">
    <property type="nucleotide sequence ID" value="NC_019793.1"/>
</dbReference>
<evidence type="ECO:0000256" key="11">
    <source>
        <dbReference type="ARBA" id="ARBA00049091"/>
    </source>
</evidence>
<keyword evidence="4" id="KW-0575">Peroxidase</keyword>
<dbReference type="PROSITE" id="PS51352">
    <property type="entry name" value="THIOREDOXIN_2"/>
    <property type="match status" value="1"/>
</dbReference>
<proteinExistence type="inferred from homology"/>
<dbReference type="PANTHER" id="PTHR42801">
    <property type="entry name" value="THIOREDOXIN-DEPENDENT PEROXIDE REDUCTASE"/>
    <property type="match status" value="1"/>
</dbReference>
<evidence type="ECO:0000256" key="12">
    <source>
        <dbReference type="PIRSR" id="PIRSR000239-1"/>
    </source>
</evidence>
<reference evidence="15" key="1">
    <citation type="submission" date="2012-03" db="EMBL/GenBank/DDBJ databases">
        <title>Complete sequence of chromosome of Deinococcus peraridilitoris DSM 19664.</title>
        <authorList>
            <person name="Lucas S."/>
            <person name="Copeland A."/>
            <person name="Lapidus A."/>
            <person name="Glavina del Rio T."/>
            <person name="Dalin E."/>
            <person name="Tice H."/>
            <person name="Bruce D."/>
            <person name="Goodwin L."/>
            <person name="Pitluck S."/>
            <person name="Peters L."/>
            <person name="Mikhailova N."/>
            <person name="Lu M."/>
            <person name="Kyrpides N."/>
            <person name="Mavromatis K."/>
            <person name="Ivanova N."/>
            <person name="Brettin T."/>
            <person name="Detter J.C."/>
            <person name="Han C."/>
            <person name="Larimer F."/>
            <person name="Land M."/>
            <person name="Hauser L."/>
            <person name="Markowitz V."/>
            <person name="Cheng J.-F."/>
            <person name="Hugenholtz P."/>
            <person name="Woyke T."/>
            <person name="Wu D."/>
            <person name="Pukall R."/>
            <person name="Steenblock K."/>
            <person name="Brambilla E."/>
            <person name="Klenk H.-P."/>
            <person name="Eisen J.A."/>
        </authorList>
    </citation>
    <scope>NUCLEOTIDE SEQUENCE [LARGE SCALE GENOMIC DNA]</scope>
    <source>
        <strain evidence="15">DSM 19664 / LMG 22246 / CIP 109416 / KR-200</strain>
    </source>
</reference>
<evidence type="ECO:0000256" key="8">
    <source>
        <dbReference type="ARBA" id="ARBA00023284"/>
    </source>
</evidence>
<name>L0A462_DEIPD</name>
<dbReference type="SUPFAM" id="SSF52833">
    <property type="entry name" value="Thioredoxin-like"/>
    <property type="match status" value="1"/>
</dbReference>
<feature type="domain" description="Thioredoxin" evidence="13">
    <location>
        <begin position="1"/>
        <end position="153"/>
    </location>
</feature>
<comment type="subunit">
    <text evidence="2">Monomer.</text>
</comment>
<dbReference type="EMBL" id="CP003382">
    <property type="protein sequence ID" value="AFZ68621.1"/>
    <property type="molecule type" value="Genomic_DNA"/>
</dbReference>
<dbReference type="Proteomes" id="UP000010467">
    <property type="component" value="Chromosome"/>
</dbReference>
<evidence type="ECO:0000313" key="14">
    <source>
        <dbReference type="EMBL" id="AFZ68621.1"/>
    </source>
</evidence>
<dbReference type="InterPro" id="IPR036249">
    <property type="entry name" value="Thioredoxin-like_sf"/>
</dbReference>
<dbReference type="eggNOG" id="COG1225">
    <property type="taxonomic scope" value="Bacteria"/>
</dbReference>
<comment type="catalytic activity">
    <reaction evidence="11">
        <text>a hydroperoxide + [thioredoxin]-dithiol = an alcohol + [thioredoxin]-disulfide + H2O</text>
        <dbReference type="Rhea" id="RHEA:62620"/>
        <dbReference type="Rhea" id="RHEA-COMP:10698"/>
        <dbReference type="Rhea" id="RHEA-COMP:10700"/>
        <dbReference type="ChEBI" id="CHEBI:15377"/>
        <dbReference type="ChEBI" id="CHEBI:29950"/>
        <dbReference type="ChEBI" id="CHEBI:30879"/>
        <dbReference type="ChEBI" id="CHEBI:35924"/>
        <dbReference type="ChEBI" id="CHEBI:50058"/>
        <dbReference type="EC" id="1.11.1.24"/>
    </reaction>
</comment>
<dbReference type="InterPro" id="IPR013766">
    <property type="entry name" value="Thioredoxin_domain"/>
</dbReference>
<dbReference type="CDD" id="cd03017">
    <property type="entry name" value="PRX_BCP"/>
    <property type="match status" value="1"/>
</dbReference>
<evidence type="ECO:0000256" key="9">
    <source>
        <dbReference type="ARBA" id="ARBA00032824"/>
    </source>
</evidence>
<organism evidence="14 15">
    <name type="scientific">Deinococcus peraridilitoris (strain DSM 19664 / LMG 22246 / CIP 109416 / KR-200)</name>
    <dbReference type="NCBI Taxonomy" id="937777"/>
    <lineage>
        <taxon>Bacteria</taxon>
        <taxon>Thermotogati</taxon>
        <taxon>Deinococcota</taxon>
        <taxon>Deinococci</taxon>
        <taxon>Deinococcales</taxon>
        <taxon>Deinococcaceae</taxon>
        <taxon>Deinococcus</taxon>
    </lineage>
</organism>
<dbReference type="InterPro" id="IPR000866">
    <property type="entry name" value="AhpC/TSA"/>
</dbReference>
<dbReference type="Pfam" id="PF00578">
    <property type="entry name" value="AhpC-TSA"/>
    <property type="match status" value="1"/>
</dbReference>
<feature type="active site" description="Cysteine sulfenic acid (-SOH) intermediate; for peroxidase activity" evidence="12">
    <location>
        <position position="42"/>
    </location>
</feature>
<dbReference type="GO" id="GO:0008379">
    <property type="term" value="F:thioredoxin peroxidase activity"/>
    <property type="evidence" value="ECO:0007669"/>
    <property type="project" value="TreeGrafter"/>
</dbReference>
<evidence type="ECO:0000256" key="5">
    <source>
        <dbReference type="ARBA" id="ARBA00022862"/>
    </source>
</evidence>
<evidence type="ECO:0000313" key="15">
    <source>
        <dbReference type="Proteomes" id="UP000010467"/>
    </source>
</evidence>
<keyword evidence="7" id="KW-1015">Disulfide bond</keyword>
<dbReference type="GO" id="GO:0034599">
    <property type="term" value="P:cellular response to oxidative stress"/>
    <property type="evidence" value="ECO:0007669"/>
    <property type="project" value="TreeGrafter"/>
</dbReference>
<dbReference type="HOGENOM" id="CLU_042529_14_1_0"/>
<evidence type="ECO:0000256" key="7">
    <source>
        <dbReference type="ARBA" id="ARBA00023157"/>
    </source>
</evidence>
<evidence type="ECO:0000256" key="4">
    <source>
        <dbReference type="ARBA" id="ARBA00022559"/>
    </source>
</evidence>
<dbReference type="OrthoDB" id="69195at2"/>
<dbReference type="PATRIC" id="fig|937777.3.peg.3191"/>
<evidence type="ECO:0000256" key="2">
    <source>
        <dbReference type="ARBA" id="ARBA00011245"/>
    </source>
</evidence>
<gene>
    <name evidence="14" type="ordered locus">Deipe_3178</name>
</gene>
<dbReference type="InterPro" id="IPR024706">
    <property type="entry name" value="Peroxiredoxin_AhpC-typ"/>
</dbReference>
<dbReference type="PIRSF" id="PIRSF000239">
    <property type="entry name" value="AHPC"/>
    <property type="match status" value="1"/>
</dbReference>
<evidence type="ECO:0000256" key="10">
    <source>
        <dbReference type="ARBA" id="ARBA00038489"/>
    </source>
</evidence>
<keyword evidence="8" id="KW-0676">Redox-active center</keyword>
<keyword evidence="5" id="KW-0049">Antioxidant</keyword>
<dbReference type="InterPro" id="IPR050924">
    <property type="entry name" value="Peroxiredoxin_BCP/PrxQ"/>
</dbReference>
<evidence type="ECO:0000256" key="1">
    <source>
        <dbReference type="ARBA" id="ARBA00003330"/>
    </source>
</evidence>
<sequence>MALQVGACVPDAVSGAEVLRFSEWRGQWVVVFFFPRSNTTHCQLQARRFQALLPEFEHLHARLLGISSDTVAQQVTFREICRLQFPLFTDSTQQLIELFGVREDDLIDGESTHRAKRQTFLISPEGVIAHHWVQVDPNTHASEVLEYLRAHSSARRPDLLG</sequence>
<keyword evidence="6" id="KW-0560">Oxidoreductase</keyword>
<dbReference type="EC" id="1.11.1.24" evidence="3"/>
<dbReference type="Gene3D" id="3.40.30.10">
    <property type="entry name" value="Glutaredoxin"/>
    <property type="match status" value="1"/>
</dbReference>
<evidence type="ECO:0000256" key="3">
    <source>
        <dbReference type="ARBA" id="ARBA00013017"/>
    </source>
</evidence>
<accession>L0A462</accession>
<comment type="function">
    <text evidence="1">Thiol-specific peroxidase that catalyzes the reduction of hydrogen peroxide and organic hydroperoxides to water and alcohols, respectively. Plays a role in cell protection against oxidative stress by detoxifying peroxides and as sensor of hydrogen peroxide-mediated signaling events.</text>
</comment>
<keyword evidence="15" id="KW-1185">Reference proteome</keyword>